<organism evidence="2 3">
    <name type="scientific">Mya arenaria</name>
    <name type="common">Soft-shell clam</name>
    <dbReference type="NCBI Taxonomy" id="6604"/>
    <lineage>
        <taxon>Eukaryota</taxon>
        <taxon>Metazoa</taxon>
        <taxon>Spiralia</taxon>
        <taxon>Lophotrochozoa</taxon>
        <taxon>Mollusca</taxon>
        <taxon>Bivalvia</taxon>
        <taxon>Autobranchia</taxon>
        <taxon>Heteroconchia</taxon>
        <taxon>Euheterodonta</taxon>
        <taxon>Imparidentia</taxon>
        <taxon>Neoheterodontei</taxon>
        <taxon>Myida</taxon>
        <taxon>Myoidea</taxon>
        <taxon>Myidae</taxon>
        <taxon>Mya</taxon>
    </lineage>
</organism>
<dbReference type="Proteomes" id="UP001164746">
    <property type="component" value="Chromosome 11"/>
</dbReference>
<gene>
    <name evidence="2" type="ORF">MAR_001260</name>
</gene>
<feature type="compositionally biased region" description="Polar residues" evidence="1">
    <location>
        <begin position="1"/>
        <end position="10"/>
    </location>
</feature>
<keyword evidence="3" id="KW-1185">Reference proteome</keyword>
<dbReference type="InterPro" id="IPR028131">
    <property type="entry name" value="VASH1"/>
</dbReference>
<evidence type="ECO:0000313" key="3">
    <source>
        <dbReference type="Proteomes" id="UP001164746"/>
    </source>
</evidence>
<feature type="compositionally biased region" description="Polar residues" evidence="1">
    <location>
        <begin position="37"/>
        <end position="62"/>
    </location>
</feature>
<dbReference type="PANTHER" id="PTHR15750">
    <property type="entry name" value="VASOHIBIN-1-LIKE ISOFORM X2"/>
    <property type="match status" value="1"/>
</dbReference>
<evidence type="ECO:0000256" key="1">
    <source>
        <dbReference type="SAM" id="MobiDB-lite"/>
    </source>
</evidence>
<accession>A0ABY7FEI5</accession>
<dbReference type="EMBL" id="CP111022">
    <property type="protein sequence ID" value="WAR19422.1"/>
    <property type="molecule type" value="Genomic_DNA"/>
</dbReference>
<dbReference type="Pfam" id="PF14822">
    <property type="entry name" value="Vasohibin"/>
    <property type="match status" value="1"/>
</dbReference>
<name>A0ABY7FEI5_MYAAR</name>
<reference evidence="2" key="1">
    <citation type="submission" date="2022-11" db="EMBL/GenBank/DDBJ databases">
        <title>Centuries of genome instability and evolution in soft-shell clam transmissible cancer (bioRxiv).</title>
        <authorList>
            <person name="Hart S.F.M."/>
            <person name="Yonemitsu M.A."/>
            <person name="Giersch R.M."/>
            <person name="Beal B.F."/>
            <person name="Arriagada G."/>
            <person name="Davis B.W."/>
            <person name="Ostrander E.A."/>
            <person name="Goff S.P."/>
            <person name="Metzger M.J."/>
        </authorList>
    </citation>
    <scope>NUCLEOTIDE SEQUENCE</scope>
    <source>
        <strain evidence="2">MELC-2E11</strain>
        <tissue evidence="2">Siphon/mantle</tissue>
    </source>
</reference>
<protein>
    <submittedName>
        <fullName evidence="2">VASH1-like protein</fullName>
    </submittedName>
</protein>
<feature type="region of interest" description="Disordered" evidence="1">
    <location>
        <begin position="1"/>
        <end position="68"/>
    </location>
</feature>
<proteinExistence type="predicted"/>
<dbReference type="PANTHER" id="PTHR15750:SF2">
    <property type="entry name" value="VASOHIBIN"/>
    <property type="match status" value="1"/>
</dbReference>
<sequence length="425" mass="48514">MPKLVSNNDSPGDFGTLKRTTEASTDEPKTMKFKASKSPTMKSNGTQSSAHDSRSRPSTSTVNKEDQREENGVWFWVNKNGFPVDDVTWGRMWDHVAKIHPDGYKMVATVRANTNLPPIPVPQAPMNFSPTMPIPDRLEKIQNYMNALEYPCHLFYIKLMEVAKDMVRESLPIKCLEAIILGLNSQSYLTNGMMGMERFPIGFKTQFNGNYHRHVVLGIYHGGRYGALGMSRREDLMYKPLVYKSLSELITDYEKAYRNMTLTRSKLTQQELIKEVDSHAKEIRTKNTCSMFPPFKLKYKTSIRENKSGCVLCESCYFPLLYEREITAFEIGLSGFWKKNKENSLIGDRETSRSWSVPQTTSPRKSLSFVDLDSVRHSRSKTGQASHSSFNQAIKLYNGTTVSTDSGEKIKKKEPTDLVEYQIRI</sequence>
<evidence type="ECO:0000313" key="2">
    <source>
        <dbReference type="EMBL" id="WAR19422.1"/>
    </source>
</evidence>